<dbReference type="InterPro" id="IPR025218">
    <property type="entry name" value="DUF4426"/>
</dbReference>
<dbReference type="Proteomes" id="UP000323164">
    <property type="component" value="Unassembled WGS sequence"/>
</dbReference>
<evidence type="ECO:0000259" key="2">
    <source>
        <dbReference type="Pfam" id="PF14467"/>
    </source>
</evidence>
<evidence type="ECO:0000313" key="4">
    <source>
        <dbReference type="Proteomes" id="UP000323164"/>
    </source>
</evidence>
<evidence type="ECO:0000313" key="3">
    <source>
        <dbReference type="EMBL" id="TZF90325.1"/>
    </source>
</evidence>
<gene>
    <name evidence="3" type="ORF">FW784_05760</name>
</gene>
<dbReference type="Pfam" id="PF14467">
    <property type="entry name" value="DUF4426"/>
    <property type="match status" value="1"/>
</dbReference>
<feature type="domain" description="DUF4426" evidence="2">
    <location>
        <begin position="40"/>
        <end position="156"/>
    </location>
</feature>
<keyword evidence="1" id="KW-0732">Signal</keyword>
<comment type="caution">
    <text evidence="3">The sequence shown here is derived from an EMBL/GenBank/DDBJ whole genome shotgun (WGS) entry which is preliminary data.</text>
</comment>
<organism evidence="3 4">
    <name type="scientific">Cognatilysobacter lacus</name>
    <dbReference type="NCBI Taxonomy" id="1643323"/>
    <lineage>
        <taxon>Bacteria</taxon>
        <taxon>Pseudomonadati</taxon>
        <taxon>Pseudomonadota</taxon>
        <taxon>Gammaproteobacteria</taxon>
        <taxon>Lysobacterales</taxon>
        <taxon>Lysobacteraceae</taxon>
        <taxon>Cognatilysobacter</taxon>
    </lineage>
</organism>
<evidence type="ECO:0000256" key="1">
    <source>
        <dbReference type="SAM" id="SignalP"/>
    </source>
</evidence>
<dbReference type="RefSeq" id="WP_149352396.1">
    <property type="nucleotide sequence ID" value="NZ_VTRV01000043.1"/>
</dbReference>
<protein>
    <submittedName>
        <fullName evidence="3">DUF4426 domain-containing protein</fullName>
    </submittedName>
</protein>
<dbReference type="AlphaFoldDB" id="A0A5D8Z5Q9"/>
<feature type="signal peptide" evidence="1">
    <location>
        <begin position="1"/>
        <end position="21"/>
    </location>
</feature>
<dbReference type="OrthoDB" id="5976095at2"/>
<dbReference type="Gene3D" id="2.60.40.3340">
    <property type="entry name" value="Domain of unknown function DUF4426"/>
    <property type="match status" value="1"/>
</dbReference>
<accession>A0A5D8Z5Q9</accession>
<dbReference type="PROSITE" id="PS51257">
    <property type="entry name" value="PROKAR_LIPOPROTEIN"/>
    <property type="match status" value="1"/>
</dbReference>
<name>A0A5D8Z5Q9_9GAMM</name>
<keyword evidence="4" id="KW-1185">Reference proteome</keyword>
<sequence>MRIPTLLLSLLPLLAACSGSAPPVTASSASSAGMQSAEARVGDVAVHASVVQTSTLDAATARQYGLDRSDRVAMLLLSARRDGDAALPPSFKVEATVADASGHGAQPIVLHQVKVDGLVDYVGTVDISPPDSLRFDVALAYESATSTMQFTREFYPR</sequence>
<reference evidence="3 4" key="1">
    <citation type="submission" date="2019-08" db="EMBL/GenBank/DDBJ databases">
        <title>Draft genome sequence of Lysobacter sp. UKS-15.</title>
        <authorList>
            <person name="Im W.-T."/>
        </authorList>
    </citation>
    <scope>NUCLEOTIDE SEQUENCE [LARGE SCALE GENOMIC DNA]</scope>
    <source>
        <strain evidence="3 4">UKS-15</strain>
    </source>
</reference>
<dbReference type="EMBL" id="VTRV01000043">
    <property type="protein sequence ID" value="TZF90325.1"/>
    <property type="molecule type" value="Genomic_DNA"/>
</dbReference>
<feature type="chain" id="PRO_5022929437" evidence="1">
    <location>
        <begin position="22"/>
        <end position="157"/>
    </location>
</feature>
<proteinExistence type="predicted"/>